<name>A0A3L6FE17_MAIZE</name>
<organism evidence="2">
    <name type="scientific">Zea mays</name>
    <name type="common">Maize</name>
    <dbReference type="NCBI Taxonomy" id="4577"/>
    <lineage>
        <taxon>Eukaryota</taxon>
        <taxon>Viridiplantae</taxon>
        <taxon>Streptophyta</taxon>
        <taxon>Embryophyta</taxon>
        <taxon>Tracheophyta</taxon>
        <taxon>Spermatophyta</taxon>
        <taxon>Magnoliopsida</taxon>
        <taxon>Liliopsida</taxon>
        <taxon>Poales</taxon>
        <taxon>Poaceae</taxon>
        <taxon>PACMAD clade</taxon>
        <taxon>Panicoideae</taxon>
        <taxon>Andropogonodae</taxon>
        <taxon>Andropogoneae</taxon>
        <taxon>Tripsacinae</taxon>
        <taxon>Zea</taxon>
    </lineage>
</organism>
<protein>
    <submittedName>
        <fullName evidence="2">Uncharacterized protein</fullName>
    </submittedName>
</protein>
<proteinExistence type="predicted"/>
<feature type="compositionally biased region" description="Basic and acidic residues" evidence="1">
    <location>
        <begin position="61"/>
        <end position="75"/>
    </location>
</feature>
<feature type="compositionally biased region" description="Pro residues" evidence="1">
    <location>
        <begin position="16"/>
        <end position="30"/>
    </location>
</feature>
<comment type="caution">
    <text evidence="2">The sequence shown here is derived from an EMBL/GenBank/DDBJ whole genome shotgun (WGS) entry which is preliminary data.</text>
</comment>
<accession>A0A3L6FE17</accession>
<gene>
    <name evidence="2" type="ORF">Zm00014a_001890</name>
</gene>
<dbReference type="EMBL" id="NCVQ01000004">
    <property type="protein sequence ID" value="PWZ31359.1"/>
    <property type="molecule type" value="Genomic_DNA"/>
</dbReference>
<evidence type="ECO:0000313" key="2">
    <source>
        <dbReference type="EMBL" id="PWZ31359.1"/>
    </source>
</evidence>
<sequence>MLILRAATAAILVVPPRSPSSPRPNAPPHLPSSAQPRIPHPRFPPRSPSIPTAAHGSPIDVDAHPPHSHNRDFRRPAALTFQPAAERSSAPSILRV</sequence>
<dbReference type="Proteomes" id="UP000251960">
    <property type="component" value="Chromosome 3"/>
</dbReference>
<feature type="region of interest" description="Disordered" evidence="1">
    <location>
        <begin position="15"/>
        <end position="96"/>
    </location>
</feature>
<reference evidence="2" key="1">
    <citation type="journal article" date="2018" name="Nat. Genet.">
        <title>Extensive intraspecific gene order and gene structural variations between Mo17 and other maize genomes.</title>
        <authorList>
            <person name="Sun S."/>
            <person name="Zhou Y."/>
            <person name="Chen J."/>
            <person name="Shi J."/>
            <person name="Zhao H."/>
            <person name="Zhao H."/>
            <person name="Song W."/>
            <person name="Zhang M."/>
            <person name="Cui Y."/>
            <person name="Dong X."/>
            <person name="Liu H."/>
            <person name="Ma X."/>
            <person name="Jiao Y."/>
            <person name="Wang B."/>
            <person name="Wei X."/>
            <person name="Stein J.C."/>
            <person name="Glaubitz J.C."/>
            <person name="Lu F."/>
            <person name="Yu G."/>
            <person name="Liang C."/>
            <person name="Fengler K."/>
            <person name="Li B."/>
            <person name="Rafalski A."/>
            <person name="Schnable P.S."/>
            <person name="Ware D.H."/>
            <person name="Buckler E.S."/>
            <person name="Lai J."/>
        </authorList>
    </citation>
    <scope>NUCLEOTIDE SEQUENCE [LARGE SCALE GENOMIC DNA]</scope>
    <source>
        <tissue evidence="2">Seedling</tissue>
    </source>
</reference>
<dbReference type="AlphaFoldDB" id="A0A3L6FE17"/>
<evidence type="ECO:0000256" key="1">
    <source>
        <dbReference type="SAM" id="MobiDB-lite"/>
    </source>
</evidence>